<sequence>MGYIANLVEMCYNIRYIPYYERVIFMTCTIISTGEELKLVCKNENEPPYPEIKAKLREKIWELYCKGYDRFWINCEYGVPLWCGEIITALAMYNDIELNIAMPYEEQSTNWVEEHRDRFFRLHADSDNVEIISHHYTDNCYNLADEYMIDDSDLLLVVGTHTDCYGASYAKNNGIKVERLLFTLPYQL</sequence>
<comment type="caution">
    <text evidence="1">The sequence shown here is derived from an EMBL/GenBank/DDBJ whole genome shotgun (WGS) entry which is preliminary data.</text>
</comment>
<evidence type="ECO:0000313" key="1">
    <source>
        <dbReference type="EMBL" id="PWJ10077.1"/>
    </source>
</evidence>
<organism evidence="1 2">
    <name type="scientific">Ruminococcus flavefaciens</name>
    <dbReference type="NCBI Taxonomy" id="1265"/>
    <lineage>
        <taxon>Bacteria</taxon>
        <taxon>Bacillati</taxon>
        <taxon>Bacillota</taxon>
        <taxon>Clostridia</taxon>
        <taxon>Eubacteriales</taxon>
        <taxon>Oscillospiraceae</taxon>
        <taxon>Ruminococcus</taxon>
    </lineage>
</organism>
<gene>
    <name evidence="1" type="ORF">IE37_03169</name>
</gene>
<dbReference type="SUPFAM" id="SSF102405">
    <property type="entry name" value="MCP/YpsA-like"/>
    <property type="match status" value="1"/>
</dbReference>
<dbReference type="Proteomes" id="UP000245720">
    <property type="component" value="Unassembled WGS sequence"/>
</dbReference>
<protein>
    <submittedName>
        <fullName evidence="1">Uncharacterized protein DUF1273</fullName>
    </submittedName>
</protein>
<proteinExistence type="predicted"/>
<evidence type="ECO:0000313" key="2">
    <source>
        <dbReference type="Proteomes" id="UP000245720"/>
    </source>
</evidence>
<reference evidence="1 2" key="1">
    <citation type="submission" date="2018-05" db="EMBL/GenBank/DDBJ databases">
        <title>The Hungate 1000. A catalogue of reference genomes from the rumen microbiome.</title>
        <authorList>
            <person name="Kelly W."/>
        </authorList>
    </citation>
    <scope>NUCLEOTIDE SEQUENCE [LARGE SCALE GENOMIC DNA]</scope>
    <source>
        <strain evidence="1 2">SAb67</strain>
    </source>
</reference>
<dbReference type="STRING" id="1265.SAMN02910280_2617"/>
<dbReference type="InterPro" id="IPR010697">
    <property type="entry name" value="YspA"/>
</dbReference>
<dbReference type="Gene3D" id="3.40.50.450">
    <property type="match status" value="1"/>
</dbReference>
<name>A0A315XU89_RUMFL</name>
<dbReference type="PANTHER" id="PTHR38440:SF1">
    <property type="entry name" value="UPF0398 PROTEIN SPR0331"/>
    <property type="match status" value="1"/>
</dbReference>
<dbReference type="EMBL" id="QGDI01000016">
    <property type="protein sequence ID" value="PWJ10077.1"/>
    <property type="molecule type" value="Genomic_DNA"/>
</dbReference>
<dbReference type="PANTHER" id="PTHR38440">
    <property type="entry name" value="UPF0398 PROTEIN YPSA"/>
    <property type="match status" value="1"/>
</dbReference>
<accession>A0A315XU89</accession>
<dbReference type="AlphaFoldDB" id="A0A315XU89"/>
<dbReference type="Pfam" id="PF06908">
    <property type="entry name" value="YpsA"/>
    <property type="match status" value="1"/>
</dbReference>